<gene>
    <name evidence="1" type="ORF">NCTC10698_01917</name>
</gene>
<evidence type="ECO:0000313" key="1">
    <source>
        <dbReference type="EMBL" id="SUY76989.1"/>
    </source>
</evidence>
<evidence type="ECO:0000313" key="2">
    <source>
        <dbReference type="Proteomes" id="UP000255070"/>
    </source>
</evidence>
<organism evidence="1 2">
    <name type="scientific">Comamonas testosteroni</name>
    <name type="common">Pseudomonas testosteroni</name>
    <dbReference type="NCBI Taxonomy" id="285"/>
    <lineage>
        <taxon>Bacteria</taxon>
        <taxon>Pseudomonadati</taxon>
        <taxon>Pseudomonadota</taxon>
        <taxon>Betaproteobacteria</taxon>
        <taxon>Burkholderiales</taxon>
        <taxon>Comamonadaceae</taxon>
        <taxon>Comamonas</taxon>
    </lineage>
</organism>
<comment type="caution">
    <text evidence="1">The sequence shown here is derived from an EMBL/GenBank/DDBJ whole genome shotgun (WGS) entry which is preliminary data.</text>
</comment>
<dbReference type="EMBL" id="UFXL01000001">
    <property type="protein sequence ID" value="SUY76989.1"/>
    <property type="molecule type" value="Genomic_DNA"/>
</dbReference>
<keyword evidence="2" id="KW-1185">Reference proteome</keyword>
<dbReference type="AlphaFoldDB" id="A0A8B4S3C3"/>
<dbReference type="Proteomes" id="UP000255070">
    <property type="component" value="Unassembled WGS sequence"/>
</dbReference>
<protein>
    <submittedName>
        <fullName evidence="1">Uncharacterized protein</fullName>
    </submittedName>
</protein>
<accession>A0A8B4S3C3</accession>
<sequence length="50" mass="5054">MHRGFPLDADSATMSAQDRAINPGGRLPGCTVAQVEQAAGSAVKATCHAS</sequence>
<proteinExistence type="predicted"/>
<reference evidence="1 2" key="1">
    <citation type="submission" date="2018-06" db="EMBL/GenBank/DDBJ databases">
        <authorList>
            <consortium name="Pathogen Informatics"/>
            <person name="Doyle S."/>
        </authorList>
    </citation>
    <scope>NUCLEOTIDE SEQUENCE [LARGE SCALE GENOMIC DNA]</scope>
    <source>
        <strain evidence="1 2">NCTC10698</strain>
    </source>
</reference>
<name>A0A8B4S3C3_COMTE</name>